<dbReference type="PANTHER" id="PTHR47891:SF2">
    <property type="entry name" value="MAGNESIUM AND COBALT TRANSPORTER"/>
    <property type="match status" value="1"/>
</dbReference>
<evidence type="ECO:0000256" key="1">
    <source>
        <dbReference type="ARBA" id="ARBA00004141"/>
    </source>
</evidence>
<dbReference type="KEGG" id="tcm:HL41_06655"/>
<dbReference type="RefSeq" id="WP_038062682.1">
    <property type="nucleotide sequence ID" value="NZ_CP008796.1"/>
</dbReference>
<evidence type="ECO:0000313" key="8">
    <source>
        <dbReference type="Proteomes" id="UP000028481"/>
    </source>
</evidence>
<keyword evidence="8" id="KW-1185">Reference proteome</keyword>
<feature type="transmembrane region" description="Helical" evidence="6">
    <location>
        <begin position="251"/>
        <end position="273"/>
    </location>
</feature>
<name>A0A075WT02_9BACT</name>
<reference evidence="7 8" key="1">
    <citation type="journal article" date="2015" name="Genome Announc.">
        <title>Genome Sequence of a Sulfate-Reducing Thermophilic Bacterium, Thermodesulfobacterium commune DSM 2178T (Phylum Thermodesulfobacteria).</title>
        <authorList>
            <person name="Bhatnagar S."/>
            <person name="Badger J.H."/>
            <person name="Madupu R."/>
            <person name="Khouri H.M."/>
            <person name="O'Connor E.M."/>
            <person name="Robb F.T."/>
            <person name="Ward N.L."/>
            <person name="Eisen J.A."/>
        </authorList>
    </citation>
    <scope>NUCLEOTIDE SEQUENCE [LARGE SCALE GENOMIC DNA]</scope>
    <source>
        <strain evidence="7 8">DSM 2178</strain>
    </source>
</reference>
<dbReference type="AlphaFoldDB" id="A0A075WT02"/>
<gene>
    <name evidence="7" type="ORF">HL41_06655</name>
</gene>
<dbReference type="InterPro" id="IPR045861">
    <property type="entry name" value="CorA_cytoplasmic_dom"/>
</dbReference>
<dbReference type="CDD" id="cd12827">
    <property type="entry name" value="EcCorA_ZntB-like_u2"/>
    <property type="match status" value="1"/>
</dbReference>
<dbReference type="OrthoDB" id="9803416at2"/>
<comment type="similarity">
    <text evidence="2">Belongs to the CorA metal ion transporter (MIT) (TC 1.A.35) family.</text>
</comment>
<keyword evidence="4 6" id="KW-1133">Transmembrane helix</keyword>
<dbReference type="PaxDb" id="289377-HL41_06655"/>
<evidence type="ECO:0000256" key="6">
    <source>
        <dbReference type="SAM" id="Phobius"/>
    </source>
</evidence>
<dbReference type="Gene3D" id="3.30.460.20">
    <property type="entry name" value="CorA soluble domain-like"/>
    <property type="match status" value="1"/>
</dbReference>
<dbReference type="InterPro" id="IPR002523">
    <property type="entry name" value="MgTranspt_CorA/ZnTranspt_ZntB"/>
</dbReference>
<dbReference type="InterPro" id="IPR045863">
    <property type="entry name" value="CorA_TM1_TM2"/>
</dbReference>
<evidence type="ECO:0000256" key="3">
    <source>
        <dbReference type="ARBA" id="ARBA00022692"/>
    </source>
</evidence>
<organism evidence="7 8">
    <name type="scientific">Thermodesulfobacterium commune DSM 2178</name>
    <dbReference type="NCBI Taxonomy" id="289377"/>
    <lineage>
        <taxon>Bacteria</taxon>
        <taxon>Pseudomonadati</taxon>
        <taxon>Thermodesulfobacteriota</taxon>
        <taxon>Thermodesulfobacteria</taxon>
        <taxon>Thermodesulfobacteriales</taxon>
        <taxon>Thermodesulfobacteriaceae</taxon>
        <taxon>Thermodesulfobacterium</taxon>
    </lineage>
</organism>
<keyword evidence="3 6" id="KW-0812">Transmembrane</keyword>
<dbReference type="eggNOG" id="COG0598">
    <property type="taxonomic scope" value="Bacteria"/>
</dbReference>
<dbReference type="GO" id="GO:0046873">
    <property type="term" value="F:metal ion transmembrane transporter activity"/>
    <property type="evidence" value="ECO:0007669"/>
    <property type="project" value="InterPro"/>
</dbReference>
<evidence type="ECO:0000256" key="5">
    <source>
        <dbReference type="ARBA" id="ARBA00023136"/>
    </source>
</evidence>
<sequence>MFRVYKSENGILLPAESIIPHTWICLFNPLEEEMSYLEKKCHIFPEFLRYPLDEEERPRIEKEEQQVLIILRVPDIISKGIFVRYETIPIGIILTDDYIITVCLKDHPIFEDFITFANKSKTFDLRNPVNFLLNFMLSATSLYIKLLRNIDKALEEYEEEIFKAIENEEIIKMLSIEKTLTYFNTSLQGNDTVLTKIQSGRYVRLTEEDQEVLEDLQIETRQAIEMTKVFLNIVSGTMDAYASIINNNLNLIMKFLASMAIIISIPTTIYSMYGMNIPLPFQELPPFKGTSYAFLFVNLITLFIMFLLFLFFRKKRYL</sequence>
<comment type="subcellular location">
    <subcellularLocation>
        <location evidence="1">Membrane</location>
        <topology evidence="1">Multi-pass membrane protein</topology>
    </subcellularLocation>
</comment>
<dbReference type="HOGENOM" id="CLU_007127_8_1_0"/>
<dbReference type="Pfam" id="PF01544">
    <property type="entry name" value="CorA"/>
    <property type="match status" value="1"/>
</dbReference>
<dbReference type="GO" id="GO:0016020">
    <property type="term" value="C:membrane"/>
    <property type="evidence" value="ECO:0007669"/>
    <property type="project" value="UniProtKB-SubCell"/>
</dbReference>
<dbReference type="STRING" id="289377.HL41_06655"/>
<accession>A0A075WT02</accession>
<dbReference type="InterPro" id="IPR047199">
    <property type="entry name" value="CorA-like"/>
</dbReference>
<evidence type="ECO:0000313" key="7">
    <source>
        <dbReference type="EMBL" id="AIH04419.1"/>
    </source>
</evidence>
<feature type="transmembrane region" description="Helical" evidence="6">
    <location>
        <begin position="293"/>
        <end position="312"/>
    </location>
</feature>
<dbReference type="SUPFAM" id="SSF144083">
    <property type="entry name" value="Magnesium transport protein CorA, transmembrane region"/>
    <property type="match status" value="1"/>
</dbReference>
<dbReference type="Proteomes" id="UP000028481">
    <property type="component" value="Chromosome"/>
</dbReference>
<dbReference type="SUPFAM" id="SSF143865">
    <property type="entry name" value="CorA soluble domain-like"/>
    <property type="match status" value="1"/>
</dbReference>
<evidence type="ECO:0000256" key="2">
    <source>
        <dbReference type="ARBA" id="ARBA00009765"/>
    </source>
</evidence>
<evidence type="ECO:0000256" key="4">
    <source>
        <dbReference type="ARBA" id="ARBA00022989"/>
    </source>
</evidence>
<dbReference type="Gene3D" id="1.20.58.340">
    <property type="entry name" value="Magnesium transport protein CorA, transmembrane region"/>
    <property type="match status" value="2"/>
</dbReference>
<dbReference type="PANTHER" id="PTHR47891">
    <property type="entry name" value="TRANSPORTER-RELATED"/>
    <property type="match status" value="1"/>
</dbReference>
<proteinExistence type="inferred from homology"/>
<keyword evidence="5 6" id="KW-0472">Membrane</keyword>
<protein>
    <submittedName>
        <fullName evidence="7">Magnesium transporter</fullName>
    </submittedName>
</protein>
<dbReference type="EMBL" id="CP008796">
    <property type="protein sequence ID" value="AIH04419.1"/>
    <property type="molecule type" value="Genomic_DNA"/>
</dbReference>